<dbReference type="FunFam" id="1.10.510.10:FF:000870">
    <property type="entry name" value="OSJNBa0016N04.16-like protein"/>
    <property type="match status" value="1"/>
</dbReference>
<accession>J3MHB5</accession>
<dbReference type="RefSeq" id="XP_006656447.1">
    <property type="nucleotide sequence ID" value="XM_006656384.1"/>
</dbReference>
<dbReference type="Gramene" id="OB06G34090.1">
    <property type="protein sequence ID" value="OB06G34090.1"/>
    <property type="gene ID" value="OB06G34090"/>
</dbReference>
<reference evidence="3" key="1">
    <citation type="journal article" date="2013" name="Nat. Commun.">
        <title>Whole-genome sequencing of Oryza brachyantha reveals mechanisms underlying Oryza genome evolution.</title>
        <authorList>
            <person name="Chen J."/>
            <person name="Huang Q."/>
            <person name="Gao D."/>
            <person name="Wang J."/>
            <person name="Lang Y."/>
            <person name="Liu T."/>
            <person name="Li B."/>
            <person name="Bai Z."/>
            <person name="Luis Goicoechea J."/>
            <person name="Liang C."/>
            <person name="Chen C."/>
            <person name="Zhang W."/>
            <person name="Sun S."/>
            <person name="Liao Y."/>
            <person name="Zhang X."/>
            <person name="Yang L."/>
            <person name="Song C."/>
            <person name="Wang M."/>
            <person name="Shi J."/>
            <person name="Liu G."/>
            <person name="Liu J."/>
            <person name="Zhou H."/>
            <person name="Zhou W."/>
            <person name="Yu Q."/>
            <person name="An N."/>
            <person name="Chen Y."/>
            <person name="Cai Q."/>
            <person name="Wang B."/>
            <person name="Liu B."/>
            <person name="Min J."/>
            <person name="Huang Y."/>
            <person name="Wu H."/>
            <person name="Li Z."/>
            <person name="Zhang Y."/>
            <person name="Yin Y."/>
            <person name="Song W."/>
            <person name="Jiang J."/>
            <person name="Jackson S.A."/>
            <person name="Wing R.A."/>
            <person name="Wang J."/>
            <person name="Chen M."/>
        </authorList>
    </citation>
    <scope>NUCLEOTIDE SEQUENCE [LARGE SCALE GENOMIC DNA]</scope>
    <source>
        <strain evidence="3">cv. IRGC 101232</strain>
    </source>
</reference>
<dbReference type="Gene3D" id="1.10.510.10">
    <property type="entry name" value="Transferase(Phosphotransferase) domain 1"/>
    <property type="match status" value="1"/>
</dbReference>
<proteinExistence type="predicted"/>
<name>J3MHB5_ORYBR</name>
<feature type="binding site" evidence="1">
    <location>
        <position position="56"/>
    </location>
    <ligand>
        <name>ATP</name>
        <dbReference type="ChEBI" id="CHEBI:30616"/>
    </ligand>
</feature>
<dbReference type="InterPro" id="IPR000719">
    <property type="entry name" value="Prot_kinase_dom"/>
</dbReference>
<dbReference type="Pfam" id="PF00069">
    <property type="entry name" value="Pkinase"/>
    <property type="match status" value="1"/>
</dbReference>
<keyword evidence="1" id="KW-0547">Nucleotide-binding</keyword>
<dbReference type="PROSITE" id="PS00107">
    <property type="entry name" value="PROTEIN_KINASE_ATP"/>
    <property type="match status" value="1"/>
</dbReference>
<dbReference type="GO" id="GO:0005524">
    <property type="term" value="F:ATP binding"/>
    <property type="evidence" value="ECO:0007669"/>
    <property type="project" value="UniProtKB-UniRule"/>
</dbReference>
<dbReference type="PIRSF" id="PIRSF000654">
    <property type="entry name" value="Integrin-linked_kinase"/>
    <property type="match status" value="1"/>
</dbReference>
<dbReference type="Gene3D" id="3.30.200.20">
    <property type="entry name" value="Phosphorylase Kinase, domain 1"/>
    <property type="match status" value="1"/>
</dbReference>
<dbReference type="SUPFAM" id="SSF56112">
    <property type="entry name" value="Protein kinase-like (PK-like)"/>
    <property type="match status" value="1"/>
</dbReference>
<evidence type="ECO:0000313" key="4">
    <source>
        <dbReference type="Proteomes" id="UP000006038"/>
    </source>
</evidence>
<feature type="domain" description="Protein kinase" evidence="2">
    <location>
        <begin position="28"/>
        <end position="313"/>
    </location>
</feature>
<organism evidence="3">
    <name type="scientific">Oryza brachyantha</name>
    <name type="common">malo sina</name>
    <dbReference type="NCBI Taxonomy" id="4533"/>
    <lineage>
        <taxon>Eukaryota</taxon>
        <taxon>Viridiplantae</taxon>
        <taxon>Streptophyta</taxon>
        <taxon>Embryophyta</taxon>
        <taxon>Tracheophyta</taxon>
        <taxon>Spermatophyta</taxon>
        <taxon>Magnoliopsida</taxon>
        <taxon>Liliopsida</taxon>
        <taxon>Poales</taxon>
        <taxon>Poaceae</taxon>
        <taxon>BOP clade</taxon>
        <taxon>Oryzoideae</taxon>
        <taxon>Oryzeae</taxon>
        <taxon>Oryzinae</taxon>
        <taxon>Oryza</taxon>
    </lineage>
</organism>
<dbReference type="eggNOG" id="KOG1729">
    <property type="taxonomic scope" value="Eukaryota"/>
</dbReference>
<dbReference type="GeneID" id="102707686"/>
<evidence type="ECO:0000259" key="2">
    <source>
        <dbReference type="PROSITE" id="PS50011"/>
    </source>
</evidence>
<evidence type="ECO:0000256" key="1">
    <source>
        <dbReference type="PROSITE-ProRule" id="PRU10141"/>
    </source>
</evidence>
<dbReference type="InterPro" id="IPR011009">
    <property type="entry name" value="Kinase-like_dom_sf"/>
</dbReference>
<keyword evidence="4" id="KW-1185">Reference proteome</keyword>
<dbReference type="InterPro" id="IPR017441">
    <property type="entry name" value="Protein_kinase_ATP_BS"/>
</dbReference>
<reference evidence="3" key="2">
    <citation type="submission" date="2013-04" db="UniProtKB">
        <authorList>
            <consortium name="EnsemblPlants"/>
        </authorList>
    </citation>
    <scope>IDENTIFICATION</scope>
</reference>
<dbReference type="Proteomes" id="UP000006038">
    <property type="component" value="Chromosome 6"/>
</dbReference>
<protein>
    <recommendedName>
        <fullName evidence="2">Protein kinase domain-containing protein</fullName>
    </recommendedName>
</protein>
<gene>
    <name evidence="3" type="primary">LOC102707686</name>
</gene>
<evidence type="ECO:0000313" key="3">
    <source>
        <dbReference type="EnsemblPlants" id="OB06G34090.1"/>
    </source>
</evidence>
<dbReference type="KEGG" id="obr:102707686"/>
<dbReference type="AlphaFoldDB" id="J3MHB5"/>
<keyword evidence="1" id="KW-0067">ATP-binding</keyword>
<dbReference type="OrthoDB" id="582659at2759"/>
<dbReference type="OMA" id="VLCYEYF"/>
<dbReference type="PANTHER" id="PTHR45707:SF82">
    <property type="entry name" value="PROTEIN KINASE DOMAIN-CONTAINING PROTEIN"/>
    <property type="match status" value="1"/>
</dbReference>
<dbReference type="EnsemblPlants" id="OB06G34090.1">
    <property type="protein sequence ID" value="OB06G34090.1"/>
    <property type="gene ID" value="OB06G34090"/>
</dbReference>
<dbReference type="FunFam" id="3.30.200.20:FF:000465">
    <property type="entry name" value="Cysteine-rich receptor-like protein kinase 6"/>
    <property type="match status" value="1"/>
</dbReference>
<dbReference type="GO" id="GO:0004672">
    <property type="term" value="F:protein kinase activity"/>
    <property type="evidence" value="ECO:0007669"/>
    <property type="project" value="InterPro"/>
</dbReference>
<dbReference type="STRING" id="4533.J3MHB5"/>
<dbReference type="PANTHER" id="PTHR45707">
    <property type="entry name" value="C2 CALCIUM/LIPID-BINDING PLANT PHOSPHORIBOSYLTRANSFERASE FAMILY PROTEIN"/>
    <property type="match status" value="1"/>
</dbReference>
<dbReference type="HOGENOM" id="CLU_000288_21_4_1"/>
<dbReference type="PROSITE" id="PS50011">
    <property type="entry name" value="PROTEIN_KINASE_DOM"/>
    <property type="match status" value="1"/>
</dbReference>
<sequence length="313" mass="35233">MATGGNTVESKLPAELPLDFLKKITNDFSDERLLGTGAFGSVYKGILEDGGVIAVKRLGENSPVPSEKIFANEVQNMMVLKNENIVKMVGFCRETHKKLVTIGNRHINANITETVLCYEYFQKGSLDKHIFDESTTVDWEVRFKIIKGISKGLQFLHNLPRPLRHLGLKPQNILLDDNMAPKIADFGFSRIFDQGQTRMKTGSVVGTVGYMAPEYMYHGEISNRSDIYSLGLIILEITTREKNSSSTDQKHAREYIQGVTENWNLEQIMVKYPELDADGISQVENCIRIGLQCVDIDQESRPTINEIVNMLNS</sequence>